<organism evidence="1 2">
    <name type="scientific">Leucocoprinus leucothites</name>
    <dbReference type="NCBI Taxonomy" id="201217"/>
    <lineage>
        <taxon>Eukaryota</taxon>
        <taxon>Fungi</taxon>
        <taxon>Dikarya</taxon>
        <taxon>Basidiomycota</taxon>
        <taxon>Agaricomycotina</taxon>
        <taxon>Agaricomycetes</taxon>
        <taxon>Agaricomycetidae</taxon>
        <taxon>Agaricales</taxon>
        <taxon>Agaricineae</taxon>
        <taxon>Agaricaceae</taxon>
        <taxon>Leucocoprinus</taxon>
    </lineage>
</organism>
<keyword evidence="2" id="KW-1185">Reference proteome</keyword>
<reference evidence="1 2" key="1">
    <citation type="journal article" date="2020" name="ISME J.">
        <title>Uncovering the hidden diversity of litter-decomposition mechanisms in mushroom-forming fungi.</title>
        <authorList>
            <person name="Floudas D."/>
            <person name="Bentzer J."/>
            <person name="Ahren D."/>
            <person name="Johansson T."/>
            <person name="Persson P."/>
            <person name="Tunlid A."/>
        </authorList>
    </citation>
    <scope>NUCLEOTIDE SEQUENCE [LARGE SCALE GENOMIC DNA]</scope>
    <source>
        <strain evidence="1 2">CBS 146.42</strain>
    </source>
</reference>
<proteinExistence type="predicted"/>
<accession>A0A8H5LJI0</accession>
<evidence type="ECO:0000313" key="1">
    <source>
        <dbReference type="EMBL" id="KAF5359825.1"/>
    </source>
</evidence>
<evidence type="ECO:0000313" key="2">
    <source>
        <dbReference type="Proteomes" id="UP000559027"/>
    </source>
</evidence>
<name>A0A8H5LJI0_9AGAR</name>
<gene>
    <name evidence="1" type="ORF">D9756_003656</name>
</gene>
<comment type="caution">
    <text evidence="1">The sequence shown here is derived from an EMBL/GenBank/DDBJ whole genome shotgun (WGS) entry which is preliminary data.</text>
</comment>
<protein>
    <submittedName>
        <fullName evidence="1">Uncharacterized protein</fullName>
    </submittedName>
</protein>
<dbReference type="Proteomes" id="UP000559027">
    <property type="component" value="Unassembled WGS sequence"/>
</dbReference>
<sequence length="166" mass="18908">MASTTSKVLSPEVPEFEQDIMYAIVEDVEAEPQLAPQVAKRHLLRIQNPIPPEPSTGLKFPDFLIIPVNFLANYYGLYTLFCCANASGVAHHSNPRLAVKFHNNQTSPHQDTQKNLQDDRMPIRALRSDRRDKATGFTWDDDEKISTSVTLPCAPRRRRVRSYMAR</sequence>
<dbReference type="AlphaFoldDB" id="A0A8H5LJI0"/>
<dbReference type="EMBL" id="JAACJO010000004">
    <property type="protein sequence ID" value="KAF5359825.1"/>
    <property type="molecule type" value="Genomic_DNA"/>
</dbReference>